<dbReference type="AlphaFoldDB" id="A0AAF0F9Y4"/>
<evidence type="ECO:0000256" key="4">
    <source>
        <dbReference type="ARBA" id="ARBA00022989"/>
    </source>
</evidence>
<gene>
    <name evidence="8" type="ORF">MPSI1_003686</name>
</gene>
<protein>
    <recommendedName>
        <fullName evidence="10">MATE efflux family protein</fullName>
    </recommendedName>
</protein>
<evidence type="ECO:0000256" key="7">
    <source>
        <dbReference type="SAM" id="Phobius"/>
    </source>
</evidence>
<feature type="transmembrane region" description="Helical" evidence="7">
    <location>
        <begin position="118"/>
        <end position="137"/>
    </location>
</feature>
<evidence type="ECO:0000313" key="8">
    <source>
        <dbReference type="EMBL" id="WFD45010.1"/>
    </source>
</evidence>
<feature type="transmembrane region" description="Helical" evidence="7">
    <location>
        <begin position="265"/>
        <end position="287"/>
    </location>
</feature>
<evidence type="ECO:0000256" key="5">
    <source>
        <dbReference type="ARBA" id="ARBA00023136"/>
    </source>
</evidence>
<dbReference type="EMBL" id="CP118380">
    <property type="protein sequence ID" value="WFD45010.1"/>
    <property type="molecule type" value="Genomic_DNA"/>
</dbReference>
<dbReference type="NCBIfam" id="TIGR00797">
    <property type="entry name" value="matE"/>
    <property type="match status" value="1"/>
</dbReference>
<proteinExistence type="inferred from homology"/>
<evidence type="ECO:0000313" key="9">
    <source>
        <dbReference type="Proteomes" id="UP001214628"/>
    </source>
</evidence>
<dbReference type="CDD" id="cd13132">
    <property type="entry name" value="MATE_eukaryotic"/>
    <property type="match status" value="1"/>
</dbReference>
<feature type="transmembrane region" description="Helical" evidence="7">
    <location>
        <begin position="186"/>
        <end position="208"/>
    </location>
</feature>
<sequence length="498" mass="53661">MSSREDSPLLGNAHTRDNEAQSISLEDAPPNTLSKEMWVLLVNGLPVSISYMLQNSLQSGCVLLVGQLLDAHALSVVAQAFMLAMVSAWCLGIGGSTAFDSLASPAIAQNMHAMVSLLYRRTCILLLLLYIPIAIAWWNAASVLRFLRQDEDLGEGVQQFMRVLAFGAPGYILFETTKKFCQVQGAVHAATITLCVTSPINLILNYFLIHRYGLPGAAIATSISYWGSFLILALYSRSGQPKKCWIDIPLALLCEVRPAMQLLKLLVPGFFMVATEWWAFEIVALAAGRLVAPALSAQSVIMTVDQILNTLPYGLGVAASIRTGYLLGCGTSRANVHALKISTRAATLLSTLEGSIVLLALMLARTQIARMFSADPDTIALVAKVMPLVAAFQVFDGWAGVCGGVLRGVGRQETGAVINLAAYYGMALPLGIFLAFTKNLGLSGLWVGQVLALFLVGAGELSLVNFAISWQKEAKKANYRTEEADQPEILRQHAESLP</sequence>
<evidence type="ECO:0000256" key="3">
    <source>
        <dbReference type="ARBA" id="ARBA00022692"/>
    </source>
</evidence>
<dbReference type="PANTHER" id="PTHR11206">
    <property type="entry name" value="MULTIDRUG RESISTANCE PROTEIN"/>
    <property type="match status" value="1"/>
</dbReference>
<reference evidence="8" key="1">
    <citation type="submission" date="2023-02" db="EMBL/GenBank/DDBJ databases">
        <title>Mating type loci evolution in Malassezia.</title>
        <authorList>
            <person name="Coelho M.A."/>
        </authorList>
    </citation>
    <scope>NUCLEOTIDE SEQUENCE</scope>
    <source>
        <strain evidence="8">CBS 14136</strain>
    </source>
</reference>
<keyword evidence="9" id="KW-1185">Reference proteome</keyword>
<accession>A0AAF0F9Y4</accession>
<dbReference type="GO" id="GO:0016020">
    <property type="term" value="C:membrane"/>
    <property type="evidence" value="ECO:0007669"/>
    <property type="project" value="UniProtKB-SubCell"/>
</dbReference>
<dbReference type="GO" id="GO:0042910">
    <property type="term" value="F:xenobiotic transmembrane transporter activity"/>
    <property type="evidence" value="ECO:0007669"/>
    <property type="project" value="InterPro"/>
</dbReference>
<evidence type="ECO:0000256" key="2">
    <source>
        <dbReference type="ARBA" id="ARBA00010199"/>
    </source>
</evidence>
<evidence type="ECO:0000256" key="6">
    <source>
        <dbReference type="SAM" id="MobiDB-lite"/>
    </source>
</evidence>
<dbReference type="Proteomes" id="UP001214628">
    <property type="component" value="Chromosome 6"/>
</dbReference>
<feature type="region of interest" description="Disordered" evidence="6">
    <location>
        <begin position="1"/>
        <end position="28"/>
    </location>
</feature>
<evidence type="ECO:0000256" key="1">
    <source>
        <dbReference type="ARBA" id="ARBA00004141"/>
    </source>
</evidence>
<evidence type="ECO:0008006" key="10">
    <source>
        <dbReference type="Google" id="ProtNLM"/>
    </source>
</evidence>
<organism evidence="8 9">
    <name type="scientific">Malassezia psittaci</name>
    <dbReference type="NCBI Taxonomy" id="1821823"/>
    <lineage>
        <taxon>Eukaryota</taxon>
        <taxon>Fungi</taxon>
        <taxon>Dikarya</taxon>
        <taxon>Basidiomycota</taxon>
        <taxon>Ustilaginomycotina</taxon>
        <taxon>Malasseziomycetes</taxon>
        <taxon>Malasseziales</taxon>
        <taxon>Malasseziaceae</taxon>
        <taxon>Malassezia</taxon>
    </lineage>
</organism>
<keyword evidence="4 7" id="KW-1133">Transmembrane helix</keyword>
<dbReference type="GO" id="GO:0015297">
    <property type="term" value="F:antiporter activity"/>
    <property type="evidence" value="ECO:0007669"/>
    <property type="project" value="InterPro"/>
</dbReference>
<feature type="transmembrane region" description="Helical" evidence="7">
    <location>
        <begin position="214"/>
        <end position="235"/>
    </location>
</feature>
<name>A0AAF0F9Y4_9BASI</name>
<comment type="subcellular location">
    <subcellularLocation>
        <location evidence="1">Membrane</location>
        <topology evidence="1">Multi-pass membrane protein</topology>
    </subcellularLocation>
</comment>
<dbReference type="InterPro" id="IPR002528">
    <property type="entry name" value="MATE_fam"/>
</dbReference>
<feature type="transmembrane region" description="Helical" evidence="7">
    <location>
        <begin position="73"/>
        <end position="97"/>
    </location>
</feature>
<keyword evidence="3 7" id="KW-0812">Transmembrane</keyword>
<dbReference type="InterPro" id="IPR045069">
    <property type="entry name" value="MATE_euk"/>
</dbReference>
<dbReference type="GO" id="GO:1990961">
    <property type="term" value="P:xenobiotic detoxification by transmembrane export across the plasma membrane"/>
    <property type="evidence" value="ECO:0007669"/>
    <property type="project" value="InterPro"/>
</dbReference>
<feature type="transmembrane region" description="Helical" evidence="7">
    <location>
        <begin position="416"/>
        <end position="436"/>
    </location>
</feature>
<comment type="similarity">
    <text evidence="2">Belongs to the multi antimicrobial extrusion (MATE) (TC 2.A.66.1) family.</text>
</comment>
<dbReference type="Pfam" id="PF01554">
    <property type="entry name" value="MatE"/>
    <property type="match status" value="2"/>
</dbReference>
<keyword evidence="5 7" id="KW-0472">Membrane</keyword>
<feature type="transmembrane region" description="Helical" evidence="7">
    <location>
        <begin position="345"/>
        <end position="364"/>
    </location>
</feature>
<feature type="transmembrane region" description="Helical" evidence="7">
    <location>
        <begin position="448"/>
        <end position="470"/>
    </location>
</feature>
<feature type="transmembrane region" description="Helical" evidence="7">
    <location>
        <begin position="157"/>
        <end position="174"/>
    </location>
</feature>